<protein>
    <submittedName>
        <fullName evidence="1">Uncharacterized protein</fullName>
    </submittedName>
</protein>
<dbReference type="PRINTS" id="PR00080">
    <property type="entry name" value="SDRFAMILY"/>
</dbReference>
<keyword evidence="2" id="KW-1185">Reference proteome</keyword>
<accession>A0A7R9KR69</accession>
<organism evidence="1">
    <name type="scientific">Medioppia subpectinata</name>
    <dbReference type="NCBI Taxonomy" id="1979941"/>
    <lineage>
        <taxon>Eukaryota</taxon>
        <taxon>Metazoa</taxon>
        <taxon>Ecdysozoa</taxon>
        <taxon>Arthropoda</taxon>
        <taxon>Chelicerata</taxon>
        <taxon>Arachnida</taxon>
        <taxon>Acari</taxon>
        <taxon>Acariformes</taxon>
        <taxon>Sarcoptiformes</taxon>
        <taxon>Oribatida</taxon>
        <taxon>Brachypylina</taxon>
        <taxon>Oppioidea</taxon>
        <taxon>Oppiidae</taxon>
        <taxon>Medioppia</taxon>
    </lineage>
</organism>
<dbReference type="SUPFAM" id="SSF51735">
    <property type="entry name" value="NAD(P)-binding Rossmann-fold domains"/>
    <property type="match status" value="2"/>
</dbReference>
<dbReference type="PANTHER" id="PTHR43975">
    <property type="entry name" value="ZGC:101858"/>
    <property type="match status" value="1"/>
</dbReference>
<proteinExistence type="predicted"/>
<dbReference type="InterPro" id="IPR002347">
    <property type="entry name" value="SDR_fam"/>
</dbReference>
<dbReference type="InterPro" id="IPR036291">
    <property type="entry name" value="NAD(P)-bd_dom_sf"/>
</dbReference>
<dbReference type="Proteomes" id="UP000759131">
    <property type="component" value="Unassembled WGS sequence"/>
</dbReference>
<dbReference type="Gene3D" id="3.40.50.720">
    <property type="entry name" value="NAD(P)-binding Rossmann-like Domain"/>
    <property type="match status" value="2"/>
</dbReference>
<dbReference type="PANTHER" id="PTHR43975:SF2">
    <property type="entry name" value="EG:BACR7A4.14 PROTEIN-RELATED"/>
    <property type="match status" value="1"/>
</dbReference>
<dbReference type="PRINTS" id="PR00081">
    <property type="entry name" value="GDHRDH"/>
</dbReference>
<reference evidence="1" key="1">
    <citation type="submission" date="2020-11" db="EMBL/GenBank/DDBJ databases">
        <authorList>
            <person name="Tran Van P."/>
        </authorList>
    </citation>
    <scope>NUCLEOTIDE SEQUENCE</scope>
</reference>
<dbReference type="Pfam" id="PF13561">
    <property type="entry name" value="adh_short_C2"/>
    <property type="match status" value="2"/>
</dbReference>
<gene>
    <name evidence="1" type="ORF">OSB1V03_LOCUS7099</name>
</gene>
<evidence type="ECO:0000313" key="2">
    <source>
        <dbReference type="Proteomes" id="UP000759131"/>
    </source>
</evidence>
<dbReference type="OrthoDB" id="417891at2759"/>
<dbReference type="EMBL" id="OC858608">
    <property type="protein sequence ID" value="CAD7626666.1"/>
    <property type="molecule type" value="Genomic_DNA"/>
</dbReference>
<dbReference type="EMBL" id="CAJPIZ010004033">
    <property type="protein sequence ID" value="CAG2107096.1"/>
    <property type="molecule type" value="Genomic_DNA"/>
</dbReference>
<name>A0A7R9KR69_9ACAR</name>
<dbReference type="FunFam" id="3.40.50.720:FF:000084">
    <property type="entry name" value="Short-chain dehydrogenase reductase"/>
    <property type="match status" value="1"/>
</dbReference>
<sequence length="386" mass="40993">MITELAYGPLKAAVDMLTRVLALQLGPSGVRVNAVNPGATQVTDKLDPPVVWEKTRSFTPLKRLGQPLDVAKAVAFLASTDAQFITGANLFVDGGLVHNMGAMNTMFGDMIDDANDYRQVAKSRDFTGKVVLVTGSSSGIGAGIAKLFAVLGAHVVVTARTADNVRKVAKQCHQLSPHKIAPLEVTADLTKSSDLKRVIDETVKTYGKLDVLVNNAGIRSARTLITAPDVMDKWDQLYSLDLRSVLELTHIAIPHLIQSKGTIINISAIGGIAPMSINLVYGPVKSGLDMLTRVLALQLGPKGVRVNTINPGAIQVTEKLEPAEVFDKCSDITPLKRIGQPLDVAKAVAFLASSDAEFITGANLVVDGGMHYNASALTPLLGTDIE</sequence>
<dbReference type="AlphaFoldDB" id="A0A7R9KR69"/>
<evidence type="ECO:0000313" key="1">
    <source>
        <dbReference type="EMBL" id="CAD7626666.1"/>
    </source>
</evidence>